<dbReference type="Proteomes" id="UP001518976">
    <property type="component" value="Unassembled WGS sequence"/>
</dbReference>
<accession>A0ABS3WVY8</accession>
<comment type="caution">
    <text evidence="3">The sequence shown here is derived from an EMBL/GenBank/DDBJ whole genome shotgun (WGS) entry which is preliminary data.</text>
</comment>
<organism evidence="3 4">
    <name type="scientific">Streptomyces spirodelae</name>
    <dbReference type="NCBI Taxonomy" id="2812904"/>
    <lineage>
        <taxon>Bacteria</taxon>
        <taxon>Bacillati</taxon>
        <taxon>Actinomycetota</taxon>
        <taxon>Actinomycetes</taxon>
        <taxon>Kitasatosporales</taxon>
        <taxon>Streptomycetaceae</taxon>
        <taxon>Streptomyces</taxon>
    </lineage>
</organism>
<evidence type="ECO:0008006" key="5">
    <source>
        <dbReference type="Google" id="ProtNLM"/>
    </source>
</evidence>
<sequence length="284" mass="30527">MSRAGRGFGNRPTGPVPHRPGPIGRLNRAFRVGLGTTRQDLRGRLHDSTIARMRRSRTLLGMVAAGWLVMAYPLSEGREEFALGKLVELVIACGILLVGSFVGIAVFLIASTPDRRRDFTRRLGGPISSVLALATGPAITWLSVTTVKGDLVDGPGLIAFFSSIVGSGIICRVLSLLVLLLGAFVALVLLVVSLIYTIVAAYVCVNSCFRAAEVHELLPALLSPLLVWSLFVFQLIDGPDVAAPPEVLYTFLLGGPLTVTALSVWEVRRLRSRYGITLRTALGR</sequence>
<feature type="transmembrane region" description="Helical" evidence="2">
    <location>
        <begin position="217"/>
        <end position="236"/>
    </location>
</feature>
<feature type="transmembrane region" description="Helical" evidence="2">
    <location>
        <begin position="58"/>
        <end position="74"/>
    </location>
</feature>
<evidence type="ECO:0000256" key="2">
    <source>
        <dbReference type="SAM" id="Phobius"/>
    </source>
</evidence>
<proteinExistence type="predicted"/>
<reference evidence="3 4" key="1">
    <citation type="submission" date="2021-02" db="EMBL/GenBank/DDBJ databases">
        <title>Streptomyces spirodelae sp. nov., isolated from duckweed.</title>
        <authorList>
            <person name="Saimee Y."/>
            <person name="Duangmal K."/>
        </authorList>
    </citation>
    <scope>NUCLEOTIDE SEQUENCE [LARGE SCALE GENOMIC DNA]</scope>
    <source>
        <strain evidence="3 4">DW4-2</strain>
    </source>
</reference>
<keyword evidence="2" id="KW-0812">Transmembrane</keyword>
<dbReference type="EMBL" id="JAFFZN010000015">
    <property type="protein sequence ID" value="MBO8187224.1"/>
    <property type="molecule type" value="Genomic_DNA"/>
</dbReference>
<feature type="transmembrane region" description="Helical" evidence="2">
    <location>
        <begin position="248"/>
        <end position="265"/>
    </location>
</feature>
<dbReference type="RefSeq" id="WP_209266041.1">
    <property type="nucleotide sequence ID" value="NZ_JAFFZN010000015.1"/>
</dbReference>
<feature type="transmembrane region" description="Helical" evidence="2">
    <location>
        <begin position="86"/>
        <end position="111"/>
    </location>
</feature>
<evidence type="ECO:0000313" key="4">
    <source>
        <dbReference type="Proteomes" id="UP001518976"/>
    </source>
</evidence>
<feature type="region of interest" description="Disordered" evidence="1">
    <location>
        <begin position="1"/>
        <end position="23"/>
    </location>
</feature>
<evidence type="ECO:0000256" key="1">
    <source>
        <dbReference type="SAM" id="MobiDB-lite"/>
    </source>
</evidence>
<keyword evidence="2" id="KW-1133">Transmembrane helix</keyword>
<gene>
    <name evidence="3" type="ORF">JW592_17390</name>
</gene>
<name>A0ABS3WVY8_9ACTN</name>
<protein>
    <recommendedName>
        <fullName evidence="5">ABC transporter permease</fullName>
    </recommendedName>
</protein>
<feature type="transmembrane region" description="Helical" evidence="2">
    <location>
        <begin position="123"/>
        <end position="144"/>
    </location>
</feature>
<keyword evidence="2" id="KW-0472">Membrane</keyword>
<evidence type="ECO:0000313" key="3">
    <source>
        <dbReference type="EMBL" id="MBO8187224.1"/>
    </source>
</evidence>
<keyword evidence="4" id="KW-1185">Reference proteome</keyword>
<feature type="transmembrane region" description="Helical" evidence="2">
    <location>
        <begin position="176"/>
        <end position="205"/>
    </location>
</feature>